<feature type="domain" description="GGDEF" evidence="3">
    <location>
        <begin position="214"/>
        <end position="352"/>
    </location>
</feature>
<evidence type="ECO:0000313" key="5">
    <source>
        <dbReference type="Proteomes" id="UP000178379"/>
    </source>
</evidence>
<dbReference type="AlphaFoldDB" id="A0A1F6SXY7"/>
<dbReference type="Proteomes" id="UP000178379">
    <property type="component" value="Unassembled WGS sequence"/>
</dbReference>
<dbReference type="SUPFAM" id="SSF55073">
    <property type="entry name" value="Nucleotide cyclase"/>
    <property type="match status" value="1"/>
</dbReference>
<dbReference type="Gene3D" id="3.30.450.40">
    <property type="match status" value="1"/>
</dbReference>
<dbReference type="NCBIfam" id="TIGR00254">
    <property type="entry name" value="GGDEF"/>
    <property type="match status" value="1"/>
</dbReference>
<dbReference type="PROSITE" id="PS50887">
    <property type="entry name" value="GGDEF"/>
    <property type="match status" value="1"/>
</dbReference>
<comment type="catalytic activity">
    <reaction evidence="2">
        <text>2 GTP = 3',3'-c-di-GMP + 2 diphosphate</text>
        <dbReference type="Rhea" id="RHEA:24898"/>
        <dbReference type="ChEBI" id="CHEBI:33019"/>
        <dbReference type="ChEBI" id="CHEBI:37565"/>
        <dbReference type="ChEBI" id="CHEBI:58805"/>
        <dbReference type="EC" id="2.7.7.65"/>
    </reaction>
</comment>
<evidence type="ECO:0000256" key="1">
    <source>
        <dbReference type="ARBA" id="ARBA00012528"/>
    </source>
</evidence>
<dbReference type="STRING" id="1817756.A2140_07660"/>
<reference evidence="4 5" key="1">
    <citation type="journal article" date="2016" name="Nat. Commun.">
        <title>Thousands of microbial genomes shed light on interconnected biogeochemical processes in an aquifer system.</title>
        <authorList>
            <person name="Anantharaman K."/>
            <person name="Brown C.T."/>
            <person name="Hug L.A."/>
            <person name="Sharon I."/>
            <person name="Castelle C.J."/>
            <person name="Probst A.J."/>
            <person name="Thomas B.C."/>
            <person name="Singh A."/>
            <person name="Wilkins M.J."/>
            <person name="Karaoz U."/>
            <person name="Brodie E.L."/>
            <person name="Williams K.H."/>
            <person name="Hubbard S.S."/>
            <person name="Banfield J.F."/>
        </authorList>
    </citation>
    <scope>NUCLEOTIDE SEQUENCE [LARGE SCALE GENOMIC DNA]</scope>
</reference>
<comment type="caution">
    <text evidence="4">The sequence shown here is derived from an EMBL/GenBank/DDBJ whole genome shotgun (WGS) entry which is preliminary data.</text>
</comment>
<protein>
    <recommendedName>
        <fullName evidence="1">diguanylate cyclase</fullName>
        <ecNumber evidence="1">2.7.7.65</ecNumber>
    </recommendedName>
</protein>
<dbReference type="EMBL" id="MFSQ01000144">
    <property type="protein sequence ID" value="OGI37585.1"/>
    <property type="molecule type" value="Genomic_DNA"/>
</dbReference>
<evidence type="ECO:0000259" key="3">
    <source>
        <dbReference type="PROSITE" id="PS50887"/>
    </source>
</evidence>
<dbReference type="GO" id="GO:0043709">
    <property type="term" value="P:cell adhesion involved in single-species biofilm formation"/>
    <property type="evidence" value="ECO:0007669"/>
    <property type="project" value="TreeGrafter"/>
</dbReference>
<dbReference type="GO" id="GO:1902201">
    <property type="term" value="P:negative regulation of bacterial-type flagellum-dependent cell motility"/>
    <property type="evidence" value="ECO:0007669"/>
    <property type="project" value="TreeGrafter"/>
</dbReference>
<dbReference type="InterPro" id="IPR050469">
    <property type="entry name" value="Diguanylate_Cyclase"/>
</dbReference>
<dbReference type="GO" id="GO:0052621">
    <property type="term" value="F:diguanylate cyclase activity"/>
    <property type="evidence" value="ECO:0007669"/>
    <property type="project" value="UniProtKB-EC"/>
</dbReference>
<gene>
    <name evidence="4" type="ORF">A2140_07660</name>
</gene>
<dbReference type="Pfam" id="PF04340">
    <property type="entry name" value="DUF484"/>
    <property type="match status" value="1"/>
</dbReference>
<dbReference type="InterPro" id="IPR007435">
    <property type="entry name" value="DUF484"/>
</dbReference>
<sequence>MRDDLQEISERLRRNERIWSVFRDIELALIGARTFSELVSVLVSRLPDQFEGVTAATLVCTDPDYELSRQLTRDEPARHPPGGFVVLSRARLQALFPPPMRPRLGPCDSASQSLFFPGVHTPLRSMALIPLHLRGELLGMLCQASANAAHFSGGSATDLLEHLAMVVALCVDNVISHERLKLDGLTDALTGAANRRFFERRLADEMVRRQRHGRTLSCLLIDLDHFKIVNDTHGHAMGDRVLCDVTTALGKDLRAADLLARYGGEEFVLLLPETPDADALQIAERLRQRIESLAWTAPDGSTLSASVSIGVTSLNSGREGAETDGAQLLQEADAALYEAKRRGRNRVCVAGEDT</sequence>
<organism evidence="4 5">
    <name type="scientific">Candidatus Muproteobacteria bacterium RBG_16_62_13</name>
    <dbReference type="NCBI Taxonomy" id="1817756"/>
    <lineage>
        <taxon>Bacteria</taxon>
        <taxon>Pseudomonadati</taxon>
        <taxon>Pseudomonadota</taxon>
        <taxon>Candidatus Muproteobacteria</taxon>
    </lineage>
</organism>
<name>A0A1F6SXY7_9PROT</name>
<proteinExistence type="predicted"/>
<dbReference type="CDD" id="cd01949">
    <property type="entry name" value="GGDEF"/>
    <property type="match status" value="1"/>
</dbReference>
<dbReference type="GO" id="GO:0005886">
    <property type="term" value="C:plasma membrane"/>
    <property type="evidence" value="ECO:0007669"/>
    <property type="project" value="TreeGrafter"/>
</dbReference>
<dbReference type="InterPro" id="IPR000160">
    <property type="entry name" value="GGDEF_dom"/>
</dbReference>
<dbReference type="EC" id="2.7.7.65" evidence="1"/>
<evidence type="ECO:0000313" key="4">
    <source>
        <dbReference type="EMBL" id="OGI37585.1"/>
    </source>
</evidence>
<dbReference type="SUPFAM" id="SSF55781">
    <property type="entry name" value="GAF domain-like"/>
    <property type="match status" value="1"/>
</dbReference>
<dbReference type="Gene3D" id="3.30.70.270">
    <property type="match status" value="1"/>
</dbReference>
<accession>A0A1F6SXY7</accession>
<dbReference type="InterPro" id="IPR029787">
    <property type="entry name" value="Nucleotide_cyclase"/>
</dbReference>
<dbReference type="InterPro" id="IPR029016">
    <property type="entry name" value="GAF-like_dom_sf"/>
</dbReference>
<dbReference type="PANTHER" id="PTHR45138">
    <property type="entry name" value="REGULATORY COMPONENTS OF SENSORY TRANSDUCTION SYSTEM"/>
    <property type="match status" value="1"/>
</dbReference>
<dbReference type="SMART" id="SM00267">
    <property type="entry name" value="GGDEF"/>
    <property type="match status" value="1"/>
</dbReference>
<dbReference type="InterPro" id="IPR043128">
    <property type="entry name" value="Rev_trsase/Diguanyl_cyclase"/>
</dbReference>
<evidence type="ECO:0000256" key="2">
    <source>
        <dbReference type="ARBA" id="ARBA00034247"/>
    </source>
</evidence>
<dbReference type="Pfam" id="PF00990">
    <property type="entry name" value="GGDEF"/>
    <property type="match status" value="1"/>
</dbReference>
<dbReference type="FunFam" id="3.30.70.270:FF:000001">
    <property type="entry name" value="Diguanylate cyclase domain protein"/>
    <property type="match status" value="1"/>
</dbReference>
<dbReference type="PANTHER" id="PTHR45138:SF9">
    <property type="entry name" value="DIGUANYLATE CYCLASE DGCM-RELATED"/>
    <property type="match status" value="1"/>
</dbReference>